<dbReference type="EMBL" id="JBHRTD010000018">
    <property type="protein sequence ID" value="MFC3140543.1"/>
    <property type="molecule type" value="Genomic_DNA"/>
</dbReference>
<protein>
    <submittedName>
        <fullName evidence="1">Uncharacterized protein</fullName>
    </submittedName>
</protein>
<sequence>MNTEDFKILLQSKIAENRQSFEGLYRDKIESLMALSKAEIDSIVPGGADVAAYDNLITVVKEASRANIEQAELKARIEELGDVAVKIASKVPGLLS</sequence>
<accession>A0ABV7GJR0</accession>
<organism evidence="1 2">
    <name type="scientific">Shewanella submarina</name>
    <dbReference type="NCBI Taxonomy" id="2016376"/>
    <lineage>
        <taxon>Bacteria</taxon>
        <taxon>Pseudomonadati</taxon>
        <taxon>Pseudomonadota</taxon>
        <taxon>Gammaproteobacteria</taxon>
        <taxon>Alteromonadales</taxon>
        <taxon>Shewanellaceae</taxon>
        <taxon>Shewanella</taxon>
    </lineage>
</organism>
<reference evidence="2" key="1">
    <citation type="journal article" date="2019" name="Int. J. Syst. Evol. Microbiol.">
        <title>The Global Catalogue of Microorganisms (GCM) 10K type strain sequencing project: providing services to taxonomists for standard genome sequencing and annotation.</title>
        <authorList>
            <consortium name="The Broad Institute Genomics Platform"/>
            <consortium name="The Broad Institute Genome Sequencing Center for Infectious Disease"/>
            <person name="Wu L."/>
            <person name="Ma J."/>
        </authorList>
    </citation>
    <scope>NUCLEOTIDE SEQUENCE [LARGE SCALE GENOMIC DNA]</scope>
    <source>
        <strain evidence="2">KCTC 52277</strain>
    </source>
</reference>
<evidence type="ECO:0000313" key="2">
    <source>
        <dbReference type="Proteomes" id="UP001595621"/>
    </source>
</evidence>
<dbReference type="Proteomes" id="UP001595621">
    <property type="component" value="Unassembled WGS sequence"/>
</dbReference>
<gene>
    <name evidence="1" type="ORF">ACFOE0_20490</name>
</gene>
<keyword evidence="2" id="KW-1185">Reference proteome</keyword>
<name>A0ABV7GJR0_9GAMM</name>
<proteinExistence type="predicted"/>
<evidence type="ECO:0000313" key="1">
    <source>
        <dbReference type="EMBL" id="MFC3140543.1"/>
    </source>
</evidence>
<dbReference type="RefSeq" id="WP_248934425.1">
    <property type="nucleotide sequence ID" value="NZ_JAKILF010000001.1"/>
</dbReference>
<comment type="caution">
    <text evidence="1">The sequence shown here is derived from an EMBL/GenBank/DDBJ whole genome shotgun (WGS) entry which is preliminary data.</text>
</comment>